<organism evidence="1 2">
    <name type="scientific">Gigaspora margarita</name>
    <dbReference type="NCBI Taxonomy" id="4874"/>
    <lineage>
        <taxon>Eukaryota</taxon>
        <taxon>Fungi</taxon>
        <taxon>Fungi incertae sedis</taxon>
        <taxon>Mucoromycota</taxon>
        <taxon>Glomeromycotina</taxon>
        <taxon>Glomeromycetes</taxon>
        <taxon>Diversisporales</taxon>
        <taxon>Gigasporaceae</taxon>
        <taxon>Gigaspora</taxon>
    </lineage>
</organism>
<dbReference type="Proteomes" id="UP000789901">
    <property type="component" value="Unassembled WGS sequence"/>
</dbReference>
<keyword evidence="2" id="KW-1185">Reference proteome</keyword>
<proteinExistence type="predicted"/>
<name>A0ABN7VBK5_GIGMA</name>
<feature type="non-terminal residue" evidence="1">
    <location>
        <position position="187"/>
    </location>
</feature>
<reference evidence="1 2" key="1">
    <citation type="submission" date="2021-06" db="EMBL/GenBank/DDBJ databases">
        <authorList>
            <person name="Kallberg Y."/>
            <person name="Tangrot J."/>
            <person name="Rosling A."/>
        </authorList>
    </citation>
    <scope>NUCLEOTIDE SEQUENCE [LARGE SCALE GENOMIC DNA]</scope>
    <source>
        <strain evidence="1 2">120-4 pot B 10/14</strain>
    </source>
</reference>
<accession>A0ABN7VBK5</accession>
<evidence type="ECO:0000313" key="2">
    <source>
        <dbReference type="Proteomes" id="UP000789901"/>
    </source>
</evidence>
<evidence type="ECO:0000313" key="1">
    <source>
        <dbReference type="EMBL" id="CAG8753820.1"/>
    </source>
</evidence>
<sequence length="187" mass="20646">MILNRFIIPDISDIFQELPYKQQLVLSSTMPQVDMHGSIIVRPLSNIQTFIDTYFQYTISTTSYYIVLSNDSDTSRLVFSTNAASNTTVHLHILDPSYESTNTTMHILVSNCKAILELTISKIVVFLDSLGLGISVPGSSNLNNLSDSELQTPNQIDISSYTPAVTPLKIIKRTTSSIYSVSSTTVS</sequence>
<gene>
    <name evidence="1" type="ORF">GMARGA_LOCUS16695</name>
</gene>
<protein>
    <submittedName>
        <fullName evidence="1">41301_t:CDS:1</fullName>
    </submittedName>
</protein>
<dbReference type="EMBL" id="CAJVQB010012221">
    <property type="protein sequence ID" value="CAG8753820.1"/>
    <property type="molecule type" value="Genomic_DNA"/>
</dbReference>
<comment type="caution">
    <text evidence="1">The sequence shown here is derived from an EMBL/GenBank/DDBJ whole genome shotgun (WGS) entry which is preliminary data.</text>
</comment>